<dbReference type="InterPro" id="IPR022409">
    <property type="entry name" value="PKD/Chitinase_dom"/>
</dbReference>
<evidence type="ECO:0000256" key="1">
    <source>
        <dbReference type="SAM" id="SignalP"/>
    </source>
</evidence>
<feature type="domain" description="PKD/Chitinase" evidence="2">
    <location>
        <begin position="40"/>
        <end position="113"/>
    </location>
</feature>
<evidence type="ECO:0000313" key="3">
    <source>
        <dbReference type="EMBL" id="AWG26723.1"/>
    </source>
</evidence>
<dbReference type="InterPro" id="IPR008979">
    <property type="entry name" value="Galactose-bd-like_sf"/>
</dbReference>
<accession>A0A2S1LSI5</accession>
<dbReference type="EMBL" id="CP020919">
    <property type="protein sequence ID" value="AWG26723.1"/>
    <property type="molecule type" value="Genomic_DNA"/>
</dbReference>
<dbReference type="OrthoDB" id="5381604at2"/>
<dbReference type="Gene3D" id="2.60.120.260">
    <property type="entry name" value="Galactose-binding domain-like"/>
    <property type="match status" value="2"/>
</dbReference>
<feature type="domain" description="PKD/Chitinase" evidence="2">
    <location>
        <begin position="123"/>
        <end position="206"/>
    </location>
</feature>
<dbReference type="SUPFAM" id="SSF49299">
    <property type="entry name" value="PKD domain"/>
    <property type="match status" value="1"/>
</dbReference>
<keyword evidence="1" id="KW-0732">Signal</keyword>
<protein>
    <recommendedName>
        <fullName evidence="2">PKD/Chitinase domain-containing protein</fullName>
    </recommendedName>
</protein>
<dbReference type="CDD" id="cd00146">
    <property type="entry name" value="PKD"/>
    <property type="match status" value="1"/>
</dbReference>
<reference evidence="3 4" key="1">
    <citation type="submission" date="2017-04" db="EMBL/GenBank/DDBJ databases">
        <title>Complete genome sequence of Flavobacterium kingsejong AJ004.</title>
        <authorList>
            <person name="Lee P.C."/>
        </authorList>
    </citation>
    <scope>NUCLEOTIDE SEQUENCE [LARGE SCALE GENOMIC DNA]</scope>
    <source>
        <strain evidence="3 4">AJ004</strain>
    </source>
</reference>
<organism evidence="3 4">
    <name type="scientific">Flavobacterium kingsejongi</name>
    <dbReference type="NCBI Taxonomy" id="1678728"/>
    <lineage>
        <taxon>Bacteria</taxon>
        <taxon>Pseudomonadati</taxon>
        <taxon>Bacteroidota</taxon>
        <taxon>Flavobacteriia</taxon>
        <taxon>Flavobacteriales</taxon>
        <taxon>Flavobacteriaceae</taxon>
        <taxon>Flavobacterium</taxon>
    </lineage>
</organism>
<dbReference type="Proteomes" id="UP000244677">
    <property type="component" value="Chromosome"/>
</dbReference>
<dbReference type="SMART" id="SM00089">
    <property type="entry name" value="PKD"/>
    <property type="match status" value="2"/>
</dbReference>
<sequence length="519" mass="55956">MRKLTLIVSFVFASLLLGCNTDDDSSIDAVNNAAAPANLSGLFTITQDNSGLVTIEPRGDGLVKYEVFFGDTTINPTEVTPGQTVNHVYAEGQYNVKIVATGITGKTAEVILPLTVAFVAPENLVVTVAPVTGDTFSINVSAVADFETFFEVWYGEDPNQLPVQFMQGQTVTHTYAATGTYQVKVVAYSGGVATAEQIVPVSITNPVVLPITFENASLNYAFLDFGGVATSKVANPDISGINQSATVGKLIKTNGAEVWSGTTMVLDAPIPFSPTQNKFRVKVWSPQSGITVKLKIENLTDANTNFEVDQQTTTSNAWEYLTYDFSAVNMDNSYSKVVLFFNFGTNGTGETYYFDDIRLTDGAEPKILPLTFESTTLDYALGGFGQAVATKIANPHQAGINTSANVVQLTKPNGAEVWAGTAITLTEPIDFSAYHKIKVKVWSPQAGIIVLLKLENSGNTGINIELPVTTTVANDWEEITYDFSGINNNNNYQNIVLFFDFGNAGTGANYYFDDIKLSN</sequence>
<dbReference type="SUPFAM" id="SSF49785">
    <property type="entry name" value="Galactose-binding domain-like"/>
    <property type="match status" value="1"/>
</dbReference>
<dbReference type="RefSeq" id="WP_108738225.1">
    <property type="nucleotide sequence ID" value="NZ_CP020919.1"/>
</dbReference>
<keyword evidence="4" id="KW-1185">Reference proteome</keyword>
<feature type="signal peptide" evidence="1">
    <location>
        <begin position="1"/>
        <end position="18"/>
    </location>
</feature>
<evidence type="ECO:0000259" key="2">
    <source>
        <dbReference type="SMART" id="SM00089"/>
    </source>
</evidence>
<dbReference type="KEGG" id="fki:FK004_16555"/>
<dbReference type="AlphaFoldDB" id="A0A2S1LSI5"/>
<dbReference type="PROSITE" id="PS51257">
    <property type="entry name" value="PROKAR_LIPOPROTEIN"/>
    <property type="match status" value="1"/>
</dbReference>
<proteinExistence type="predicted"/>
<gene>
    <name evidence="3" type="ORF">FK004_16555</name>
</gene>
<evidence type="ECO:0000313" key="4">
    <source>
        <dbReference type="Proteomes" id="UP000244677"/>
    </source>
</evidence>
<dbReference type="InterPro" id="IPR035986">
    <property type="entry name" value="PKD_dom_sf"/>
</dbReference>
<feature type="chain" id="PRO_5015417466" description="PKD/Chitinase domain-containing protein" evidence="1">
    <location>
        <begin position="19"/>
        <end position="519"/>
    </location>
</feature>
<name>A0A2S1LSI5_9FLAO</name>